<dbReference type="CDD" id="cd06571">
    <property type="entry name" value="Bac_DnaA_C"/>
    <property type="match status" value="1"/>
</dbReference>
<organism evidence="11">
    <name type="scientific">candidate division WOR-3 bacterium</name>
    <dbReference type="NCBI Taxonomy" id="2052148"/>
    <lineage>
        <taxon>Bacteria</taxon>
        <taxon>Bacteria division WOR-3</taxon>
    </lineage>
</organism>
<dbReference type="SUPFAM" id="SSF48295">
    <property type="entry name" value="TrpR-like"/>
    <property type="match status" value="1"/>
</dbReference>
<comment type="similarity">
    <text evidence="1 9">Belongs to the DnaA family.</text>
</comment>
<dbReference type="InterPro" id="IPR013159">
    <property type="entry name" value="DnaA_C"/>
</dbReference>
<dbReference type="GO" id="GO:0005886">
    <property type="term" value="C:plasma membrane"/>
    <property type="evidence" value="ECO:0007669"/>
    <property type="project" value="TreeGrafter"/>
</dbReference>
<dbReference type="Gene3D" id="3.40.50.300">
    <property type="entry name" value="P-loop containing nucleotide triphosphate hydrolases"/>
    <property type="match status" value="1"/>
</dbReference>
<dbReference type="SUPFAM" id="SSF52540">
    <property type="entry name" value="P-loop containing nucleoside triphosphate hydrolases"/>
    <property type="match status" value="1"/>
</dbReference>
<feature type="domain" description="Chromosomal replication initiator DnaA C-terminal" evidence="10">
    <location>
        <begin position="145"/>
        <end position="214"/>
    </location>
</feature>
<keyword evidence="7" id="KW-0238">DNA-binding</keyword>
<dbReference type="SMART" id="SM00760">
    <property type="entry name" value="Bac_DnaA_C"/>
    <property type="match status" value="1"/>
</dbReference>
<dbReference type="Pfam" id="PF08299">
    <property type="entry name" value="Bac_DnaA_C"/>
    <property type="match status" value="1"/>
</dbReference>
<dbReference type="InterPro" id="IPR013317">
    <property type="entry name" value="DnaA_dom"/>
</dbReference>
<evidence type="ECO:0000313" key="11">
    <source>
        <dbReference type="EMBL" id="HDI83913.1"/>
    </source>
</evidence>
<dbReference type="InterPro" id="IPR020591">
    <property type="entry name" value="Chromosome_initiator_DnaA-like"/>
</dbReference>
<dbReference type="EMBL" id="DQWE01000417">
    <property type="protein sequence ID" value="HDI83913.1"/>
    <property type="molecule type" value="Genomic_DNA"/>
</dbReference>
<comment type="caution">
    <text evidence="11">The sequence shown here is derived from an EMBL/GenBank/DDBJ whole genome shotgun (WGS) entry which is preliminary data.</text>
</comment>
<dbReference type="PANTHER" id="PTHR30050">
    <property type="entry name" value="CHROMOSOMAL REPLICATION INITIATOR PROTEIN DNAA"/>
    <property type="match status" value="1"/>
</dbReference>
<dbReference type="InterPro" id="IPR001957">
    <property type="entry name" value="Chromosome_initiator_DnaA"/>
</dbReference>
<keyword evidence="4" id="KW-0547">Nucleotide-binding</keyword>
<dbReference type="GO" id="GO:0008289">
    <property type="term" value="F:lipid binding"/>
    <property type="evidence" value="ECO:0007669"/>
    <property type="project" value="UniProtKB-KW"/>
</dbReference>
<dbReference type="Pfam" id="PF00308">
    <property type="entry name" value="Bac_DnaA"/>
    <property type="match status" value="1"/>
</dbReference>
<dbReference type="Gene3D" id="1.10.1750.10">
    <property type="match status" value="1"/>
</dbReference>
<sequence>VLLIDDIQFLSNKESLQEEFFHTFNELYHKKKQIVITSDRPPKELLALQERIRSRFFWGLIVDIQPPDFETRLAILRKKAEEDGLQIEDDILYYIASNIKNSIRELEGALIKLLYWSSLTKKEITLEYAREVLKDIVTERKRTVSAEEIQREVCNVFNLTIADLKSKSRSKNIVLPRQIAIYLVRKLTDLSLNEIGQSFGNRDHSTIIHAIEKIEKQRKKDKQLKEIIERITSGFEG</sequence>
<dbReference type="GO" id="GO:0006275">
    <property type="term" value="P:regulation of DNA replication"/>
    <property type="evidence" value="ECO:0007669"/>
    <property type="project" value="UniProtKB-UniRule"/>
</dbReference>
<name>A0A7C0VCA1_UNCW3</name>
<dbReference type="PRINTS" id="PR00051">
    <property type="entry name" value="DNAA"/>
</dbReference>
<evidence type="ECO:0000256" key="1">
    <source>
        <dbReference type="ARBA" id="ARBA00006583"/>
    </source>
</evidence>
<evidence type="ECO:0000256" key="7">
    <source>
        <dbReference type="ARBA" id="ARBA00023125"/>
    </source>
</evidence>
<keyword evidence="5" id="KW-0067">ATP-binding</keyword>
<dbReference type="FunFam" id="1.10.8.60:FF:000003">
    <property type="entry name" value="Chromosomal replication initiator protein DnaA"/>
    <property type="match status" value="1"/>
</dbReference>
<dbReference type="AlphaFoldDB" id="A0A7C0VCA1"/>
<evidence type="ECO:0000256" key="8">
    <source>
        <dbReference type="NCBIfam" id="TIGR00362"/>
    </source>
</evidence>
<accession>A0A7C0VCA1</accession>
<dbReference type="GO" id="GO:0005524">
    <property type="term" value="F:ATP binding"/>
    <property type="evidence" value="ECO:0007669"/>
    <property type="project" value="UniProtKB-UniRule"/>
</dbReference>
<evidence type="ECO:0000256" key="5">
    <source>
        <dbReference type="ARBA" id="ARBA00022840"/>
    </source>
</evidence>
<dbReference type="InterPro" id="IPR010921">
    <property type="entry name" value="Trp_repressor/repl_initiator"/>
</dbReference>
<evidence type="ECO:0000256" key="4">
    <source>
        <dbReference type="ARBA" id="ARBA00022741"/>
    </source>
</evidence>
<dbReference type="Gene3D" id="1.10.8.60">
    <property type="match status" value="1"/>
</dbReference>
<reference evidence="11" key="1">
    <citation type="journal article" date="2020" name="mSystems">
        <title>Genome- and Community-Level Interaction Insights into Carbon Utilization and Element Cycling Functions of Hydrothermarchaeota in Hydrothermal Sediment.</title>
        <authorList>
            <person name="Zhou Z."/>
            <person name="Liu Y."/>
            <person name="Xu W."/>
            <person name="Pan J."/>
            <person name="Luo Z.H."/>
            <person name="Li M."/>
        </authorList>
    </citation>
    <scope>NUCLEOTIDE SEQUENCE [LARGE SCALE GENOMIC DNA]</scope>
    <source>
        <strain evidence="11">HyVt-102</strain>
    </source>
</reference>
<dbReference type="InterPro" id="IPR027417">
    <property type="entry name" value="P-loop_NTPase"/>
</dbReference>
<keyword evidence="2" id="KW-0963">Cytoplasm</keyword>
<evidence type="ECO:0000259" key="10">
    <source>
        <dbReference type="SMART" id="SM00760"/>
    </source>
</evidence>
<keyword evidence="6" id="KW-0446">Lipid-binding</keyword>
<feature type="non-terminal residue" evidence="11">
    <location>
        <position position="1"/>
    </location>
</feature>
<evidence type="ECO:0000256" key="2">
    <source>
        <dbReference type="ARBA" id="ARBA00022490"/>
    </source>
</evidence>
<dbReference type="InterPro" id="IPR018312">
    <property type="entry name" value="Chromosome_initiator_DnaA_CS"/>
</dbReference>
<dbReference type="Proteomes" id="UP000885847">
    <property type="component" value="Unassembled WGS sequence"/>
</dbReference>
<dbReference type="PROSITE" id="PS01008">
    <property type="entry name" value="DNAA"/>
    <property type="match status" value="1"/>
</dbReference>
<gene>
    <name evidence="11" type="primary">dnaA</name>
    <name evidence="11" type="ORF">ENF18_09015</name>
</gene>
<dbReference type="GO" id="GO:0006270">
    <property type="term" value="P:DNA replication initiation"/>
    <property type="evidence" value="ECO:0007669"/>
    <property type="project" value="UniProtKB-UniRule"/>
</dbReference>
<proteinExistence type="inferred from homology"/>
<evidence type="ECO:0000256" key="9">
    <source>
        <dbReference type="RuleBase" id="RU004227"/>
    </source>
</evidence>
<dbReference type="NCBIfam" id="TIGR00362">
    <property type="entry name" value="DnaA"/>
    <property type="match status" value="1"/>
</dbReference>
<evidence type="ECO:0000256" key="3">
    <source>
        <dbReference type="ARBA" id="ARBA00022705"/>
    </source>
</evidence>
<dbReference type="GO" id="GO:0003688">
    <property type="term" value="F:DNA replication origin binding"/>
    <property type="evidence" value="ECO:0007669"/>
    <property type="project" value="UniProtKB-UniRule"/>
</dbReference>
<dbReference type="PANTHER" id="PTHR30050:SF2">
    <property type="entry name" value="CHROMOSOMAL REPLICATION INITIATOR PROTEIN DNAA"/>
    <property type="match status" value="1"/>
</dbReference>
<evidence type="ECO:0000256" key="6">
    <source>
        <dbReference type="ARBA" id="ARBA00023121"/>
    </source>
</evidence>
<protein>
    <recommendedName>
        <fullName evidence="8">Chromosomal replication initiator protein DnaA</fullName>
    </recommendedName>
</protein>
<keyword evidence="3 9" id="KW-0235">DNA replication</keyword>